<feature type="signal peptide" evidence="1">
    <location>
        <begin position="1"/>
        <end position="16"/>
    </location>
</feature>
<proteinExistence type="predicted"/>
<name>L7J4B7_PYRO1</name>
<evidence type="ECO:0000256" key="1">
    <source>
        <dbReference type="SAM" id="SignalP"/>
    </source>
</evidence>
<protein>
    <submittedName>
        <fullName evidence="2">Uncharacterized protein</fullName>
    </submittedName>
</protein>
<dbReference type="EMBL" id="JH795037">
    <property type="protein sequence ID" value="ELQ63066.1"/>
    <property type="molecule type" value="Genomic_DNA"/>
</dbReference>
<keyword evidence="1" id="KW-0732">Signal</keyword>
<organism>
    <name type="scientific">Pyricularia oryzae (strain P131)</name>
    <name type="common">Rice blast fungus</name>
    <name type="synonym">Magnaporthe oryzae</name>
    <dbReference type="NCBI Taxonomy" id="1143193"/>
    <lineage>
        <taxon>Eukaryota</taxon>
        <taxon>Fungi</taxon>
        <taxon>Dikarya</taxon>
        <taxon>Ascomycota</taxon>
        <taxon>Pezizomycotina</taxon>
        <taxon>Sordariomycetes</taxon>
        <taxon>Sordariomycetidae</taxon>
        <taxon>Magnaporthales</taxon>
        <taxon>Pyriculariaceae</taxon>
        <taxon>Pyricularia</taxon>
    </lineage>
</organism>
<sequence>MITTGLWVTLIFRVCGRFVPEYGVGANGRSLAGFADVAGTRSRQPVAEIGKRIRQNSPNLANFAPKDVRAFVEVKFGGGRAAAESVIYTLMRGRGHPVQYNRRRRQSH</sequence>
<feature type="chain" id="PRO_5003978136" evidence="1">
    <location>
        <begin position="17"/>
        <end position="108"/>
    </location>
</feature>
<gene>
    <name evidence="2" type="ORF">OOW_P131scaffold01014g15</name>
</gene>
<accession>L7J4B7</accession>
<dbReference type="AlphaFoldDB" id="L7J4B7"/>
<reference evidence="2" key="1">
    <citation type="journal article" date="2012" name="PLoS Genet.">
        <title>Comparative analysis of the genomes of two field isolates of the rice blast fungus Magnaporthe oryzae.</title>
        <authorList>
            <person name="Xue M."/>
            <person name="Yang J."/>
            <person name="Li Z."/>
            <person name="Hu S."/>
            <person name="Yao N."/>
            <person name="Dean R.A."/>
            <person name="Zhao W."/>
            <person name="Shen M."/>
            <person name="Zhang H."/>
            <person name="Li C."/>
            <person name="Liu L."/>
            <person name="Cao L."/>
            <person name="Xu X."/>
            <person name="Xing Y."/>
            <person name="Hsiang T."/>
            <person name="Zhang Z."/>
            <person name="Xu J.R."/>
            <person name="Peng Y.L."/>
        </authorList>
    </citation>
    <scope>NUCLEOTIDE SEQUENCE [LARGE SCALE GENOMIC DNA]</scope>
    <source>
        <strain evidence="2">P131</strain>
    </source>
</reference>
<evidence type="ECO:0000313" key="2">
    <source>
        <dbReference type="EMBL" id="ELQ63066.1"/>
    </source>
</evidence>